<keyword evidence="10" id="KW-0732">Signal</keyword>
<evidence type="ECO:0000256" key="2">
    <source>
        <dbReference type="ARBA" id="ARBA00022448"/>
    </source>
</evidence>
<gene>
    <name evidence="12" type="ORF">TeGR_g3569</name>
</gene>
<evidence type="ECO:0000256" key="4">
    <source>
        <dbReference type="ARBA" id="ARBA00022741"/>
    </source>
</evidence>
<protein>
    <recommendedName>
        <fullName evidence="11">ABC transporter domain-containing protein</fullName>
    </recommendedName>
</protein>
<comment type="caution">
    <text evidence="12">The sequence shown here is derived from an EMBL/GenBank/DDBJ whole genome shotgun (WGS) entry which is preliminary data.</text>
</comment>
<feature type="chain" id="PRO_5045831057" description="ABC transporter domain-containing protein" evidence="10">
    <location>
        <begin position="20"/>
        <end position="916"/>
    </location>
</feature>
<dbReference type="InterPro" id="IPR043926">
    <property type="entry name" value="ABCG_dom"/>
</dbReference>
<dbReference type="Gene3D" id="3.40.50.300">
    <property type="entry name" value="P-loop containing nucleotide triphosphate hydrolases"/>
    <property type="match status" value="1"/>
</dbReference>
<feature type="compositionally biased region" description="Acidic residues" evidence="8">
    <location>
        <begin position="548"/>
        <end position="558"/>
    </location>
</feature>
<feature type="domain" description="ABC transporter" evidence="11">
    <location>
        <begin position="237"/>
        <end position="481"/>
    </location>
</feature>
<dbReference type="PROSITE" id="PS00211">
    <property type="entry name" value="ABC_TRANSPORTER_1"/>
    <property type="match status" value="1"/>
</dbReference>
<feature type="transmembrane region" description="Helical" evidence="9">
    <location>
        <begin position="809"/>
        <end position="829"/>
    </location>
</feature>
<evidence type="ECO:0000256" key="6">
    <source>
        <dbReference type="ARBA" id="ARBA00022989"/>
    </source>
</evidence>
<evidence type="ECO:0000259" key="11">
    <source>
        <dbReference type="PROSITE" id="PS50893"/>
    </source>
</evidence>
<dbReference type="SUPFAM" id="SSF52540">
    <property type="entry name" value="P-loop containing nucleoside triphosphate hydrolases"/>
    <property type="match status" value="1"/>
</dbReference>
<keyword evidence="7 9" id="KW-0472">Membrane</keyword>
<proteinExistence type="predicted"/>
<organism evidence="12 13">
    <name type="scientific">Tetraparma gracilis</name>
    <dbReference type="NCBI Taxonomy" id="2962635"/>
    <lineage>
        <taxon>Eukaryota</taxon>
        <taxon>Sar</taxon>
        <taxon>Stramenopiles</taxon>
        <taxon>Ochrophyta</taxon>
        <taxon>Bolidophyceae</taxon>
        <taxon>Parmales</taxon>
        <taxon>Triparmaceae</taxon>
        <taxon>Tetraparma</taxon>
    </lineage>
</organism>
<sequence length="916" mass="98006">MSALLRFLFFAMIFPPTHSQPGGGGGPGGGNGAMAAVAQQCAPDVQSLCGGFAMINPQKAMECLQTAYSCNMDGTGSNCDSVGTLSSNCLDALSSINMDDIPTPPDIPHNGPNNGVGCFADVARLCTPTERQNFELMHECLDANYDALSSSCKESMEKRQENIAKRIPSHFLQVQDKGITQAITAVSIAVLFIPLLCAAYVFKKSRDIYDAMYAPDVFASAARRAPAAPQTEAQLHLSMHNVSYFVKEKQILRNVTCSFKPGTLTAIMGPSGSGKTTLLNLVSGHMSVGRVTGSRLLNRSPLPSSSYDSFMRSQAYVEQEDNLLFPTLTVWETLCFAALLRLPESSPIGDKLARALAVLREVGLGEAADSPVGGPSLKGISGGQKRRLSIAIELLRSPASLICDEPTSGLDATTSLQLIQSLKLLAKQHSRTVVTTIHQPRSEIFELFDNVVLLGKGGHVIYAGPAKNANMVTHVHLPDYDNPADFVIDAMGLNDHEPAGARAASPTSEGGGMSSGGRAMGRLMGKLQDKAMGARRKAHGYAVVGGGDDGDEGDDEALNEGGGRPTFMIADDDDEQDEEAPGTPARARGSSGGGNISAVTPGGTAELARKYTQSAYYRQQYDDIFAVESGGANGTTIPEPQKPIGTKNQVVYLFARRFMRLNNDPVRTLKQWFSMFCIGGVISYAFSYETSTPNKPYQTFMLLFSVSSVAMIMEYLILVPEYFDERPIFVSERKRNVVSNHPYIITTGLTEVPRAVLHSTLMILVSYIFHDLNPDPTNITFCVVCLMCGSVSWQSVICAVCCMFSDAKYAYDLLFMVLGGGTLFGGMLVKLKDIPALFKPIYYLSVTAITQRALVANDFICCYLTATCGEVSLSGNATQGMDLFGDGDMGGVCPPELVCSPSSSSPSCAGAGLFGS</sequence>
<evidence type="ECO:0000313" key="13">
    <source>
        <dbReference type="Proteomes" id="UP001165060"/>
    </source>
</evidence>
<comment type="subcellular location">
    <subcellularLocation>
        <location evidence="1">Membrane</location>
        <topology evidence="1">Multi-pass membrane protein</topology>
    </subcellularLocation>
</comment>
<dbReference type="Pfam" id="PF00005">
    <property type="entry name" value="ABC_tran"/>
    <property type="match status" value="1"/>
</dbReference>
<keyword evidence="5" id="KW-0067">ATP-binding</keyword>
<feature type="transmembrane region" description="Helical" evidence="9">
    <location>
        <begin position="669"/>
        <end position="688"/>
    </location>
</feature>
<evidence type="ECO:0000313" key="12">
    <source>
        <dbReference type="EMBL" id="GMI53438.1"/>
    </source>
</evidence>
<keyword evidence="13" id="KW-1185">Reference proteome</keyword>
<dbReference type="InterPro" id="IPR003593">
    <property type="entry name" value="AAA+_ATPase"/>
</dbReference>
<dbReference type="PANTHER" id="PTHR48041:SF139">
    <property type="entry name" value="PROTEIN SCARLET"/>
    <property type="match status" value="1"/>
</dbReference>
<feature type="transmembrane region" description="Helical" evidence="9">
    <location>
        <begin position="700"/>
        <end position="723"/>
    </location>
</feature>
<feature type="region of interest" description="Disordered" evidence="8">
    <location>
        <begin position="542"/>
        <end position="596"/>
    </location>
</feature>
<dbReference type="Pfam" id="PF01061">
    <property type="entry name" value="ABC2_membrane"/>
    <property type="match status" value="1"/>
</dbReference>
<dbReference type="PROSITE" id="PS50893">
    <property type="entry name" value="ABC_TRANSPORTER_2"/>
    <property type="match status" value="1"/>
</dbReference>
<dbReference type="Proteomes" id="UP001165060">
    <property type="component" value="Unassembled WGS sequence"/>
</dbReference>
<evidence type="ECO:0000256" key="9">
    <source>
        <dbReference type="SAM" id="Phobius"/>
    </source>
</evidence>
<evidence type="ECO:0000256" key="5">
    <source>
        <dbReference type="ARBA" id="ARBA00022840"/>
    </source>
</evidence>
<dbReference type="InterPro" id="IPR050352">
    <property type="entry name" value="ABCG_transporters"/>
</dbReference>
<dbReference type="InterPro" id="IPR017871">
    <property type="entry name" value="ABC_transporter-like_CS"/>
</dbReference>
<feature type="signal peptide" evidence="10">
    <location>
        <begin position="1"/>
        <end position="19"/>
    </location>
</feature>
<feature type="region of interest" description="Disordered" evidence="8">
    <location>
        <begin position="497"/>
        <end position="517"/>
    </location>
</feature>
<dbReference type="InterPro" id="IPR027417">
    <property type="entry name" value="P-loop_NTPase"/>
</dbReference>
<evidence type="ECO:0000256" key="7">
    <source>
        <dbReference type="ARBA" id="ARBA00023136"/>
    </source>
</evidence>
<dbReference type="Pfam" id="PF19055">
    <property type="entry name" value="ABC2_membrane_7"/>
    <property type="match status" value="1"/>
</dbReference>
<reference evidence="12 13" key="1">
    <citation type="journal article" date="2023" name="Commun. Biol.">
        <title>Genome analysis of Parmales, the sister group of diatoms, reveals the evolutionary specialization of diatoms from phago-mixotrophs to photoautotrophs.</title>
        <authorList>
            <person name="Ban H."/>
            <person name="Sato S."/>
            <person name="Yoshikawa S."/>
            <person name="Yamada K."/>
            <person name="Nakamura Y."/>
            <person name="Ichinomiya M."/>
            <person name="Sato N."/>
            <person name="Blanc-Mathieu R."/>
            <person name="Endo H."/>
            <person name="Kuwata A."/>
            <person name="Ogata H."/>
        </authorList>
    </citation>
    <scope>NUCLEOTIDE SEQUENCE [LARGE SCALE GENOMIC DNA]</scope>
</reference>
<name>A0ABQ6NBT1_9STRA</name>
<evidence type="ECO:0000256" key="1">
    <source>
        <dbReference type="ARBA" id="ARBA00004141"/>
    </source>
</evidence>
<feature type="transmembrane region" description="Helical" evidence="9">
    <location>
        <begin position="182"/>
        <end position="202"/>
    </location>
</feature>
<dbReference type="InterPro" id="IPR013525">
    <property type="entry name" value="ABC2_TM"/>
</dbReference>
<feature type="compositionally biased region" description="Acidic residues" evidence="8">
    <location>
        <begin position="570"/>
        <end position="580"/>
    </location>
</feature>
<evidence type="ECO:0000256" key="3">
    <source>
        <dbReference type="ARBA" id="ARBA00022692"/>
    </source>
</evidence>
<dbReference type="EMBL" id="BRYB01006254">
    <property type="protein sequence ID" value="GMI53438.1"/>
    <property type="molecule type" value="Genomic_DNA"/>
</dbReference>
<dbReference type="PANTHER" id="PTHR48041">
    <property type="entry name" value="ABC TRANSPORTER G FAMILY MEMBER 28"/>
    <property type="match status" value="1"/>
</dbReference>
<keyword evidence="6 9" id="KW-1133">Transmembrane helix</keyword>
<accession>A0ABQ6NBT1</accession>
<dbReference type="SMART" id="SM00382">
    <property type="entry name" value="AAA"/>
    <property type="match status" value="1"/>
</dbReference>
<keyword evidence="3 9" id="KW-0812">Transmembrane</keyword>
<evidence type="ECO:0000256" key="10">
    <source>
        <dbReference type="SAM" id="SignalP"/>
    </source>
</evidence>
<keyword evidence="4" id="KW-0547">Nucleotide-binding</keyword>
<dbReference type="InterPro" id="IPR003439">
    <property type="entry name" value="ABC_transporter-like_ATP-bd"/>
</dbReference>
<evidence type="ECO:0000256" key="8">
    <source>
        <dbReference type="SAM" id="MobiDB-lite"/>
    </source>
</evidence>
<keyword evidence="2" id="KW-0813">Transport</keyword>